<feature type="domain" description="Glycosyltransferase 2-like" evidence="3">
    <location>
        <begin position="8"/>
        <end position="130"/>
    </location>
</feature>
<dbReference type="InterPro" id="IPR029044">
    <property type="entry name" value="Nucleotide-diphossugar_trans"/>
</dbReference>
<gene>
    <name evidence="4" type="ORF">SAMN05444409_3844</name>
</gene>
<dbReference type="SUPFAM" id="SSF53448">
    <property type="entry name" value="Nucleotide-diphospho-sugar transferases"/>
    <property type="match status" value="1"/>
</dbReference>
<dbReference type="STRING" id="1416779.SAMN05444409_3844"/>
<dbReference type="EMBL" id="FSRK01000003">
    <property type="protein sequence ID" value="SIO47824.1"/>
    <property type="molecule type" value="Genomic_DNA"/>
</dbReference>
<sequence length="321" mass="37931">MNNYPLISVIIPCYNAERSLEKCLTSVIQQSYNNLEIILIDDGSTDNTSKIYEDFQRRDDRIKIFRQENSGVSKTRNEGLKVATGEYICFVDSDDWVEPDYCSELYQLLIEQNADISIIEASYEDENGNVVFDKPTSEEKVLDGKRALSLLLEDNVIQSHPWGKLYKASFFNNVRFPENLKCFEDYSTLFKVFDKAEKVVKCNDKLYHYIQLDDSLSHSLSPETAYYFYLAIMDVYKFWQSKTHLKNNGKVIKDFIRKLLMVLKRILRSTTEREMRTEKEEIRQSFKSLLVYPARDIGIEFYLHVRLYYYYPNLYTRLISK</sequence>
<proteinExistence type="predicted"/>
<dbReference type="PANTHER" id="PTHR22916">
    <property type="entry name" value="GLYCOSYLTRANSFERASE"/>
    <property type="match status" value="1"/>
</dbReference>
<dbReference type="Pfam" id="PF00535">
    <property type="entry name" value="Glycos_transf_2"/>
    <property type="match status" value="1"/>
</dbReference>
<dbReference type="AlphaFoldDB" id="A0A1N6JTV8"/>
<accession>A0A1N6JTV8</accession>
<keyword evidence="2 4" id="KW-0808">Transferase</keyword>
<evidence type="ECO:0000259" key="3">
    <source>
        <dbReference type="Pfam" id="PF00535"/>
    </source>
</evidence>
<dbReference type="OrthoDB" id="9815829at2"/>
<dbReference type="Gene3D" id="3.90.550.10">
    <property type="entry name" value="Spore Coat Polysaccharide Biosynthesis Protein SpsA, Chain A"/>
    <property type="match status" value="1"/>
</dbReference>
<dbReference type="Proteomes" id="UP000185207">
    <property type="component" value="Unassembled WGS sequence"/>
</dbReference>
<dbReference type="GO" id="GO:0016758">
    <property type="term" value="F:hexosyltransferase activity"/>
    <property type="evidence" value="ECO:0007669"/>
    <property type="project" value="UniProtKB-ARBA"/>
</dbReference>
<dbReference type="CDD" id="cd00761">
    <property type="entry name" value="Glyco_tranf_GTA_type"/>
    <property type="match status" value="1"/>
</dbReference>
<dbReference type="InterPro" id="IPR001173">
    <property type="entry name" value="Glyco_trans_2-like"/>
</dbReference>
<keyword evidence="5" id="KW-1185">Reference proteome</keyword>
<keyword evidence="1" id="KW-0328">Glycosyltransferase</keyword>
<evidence type="ECO:0000256" key="1">
    <source>
        <dbReference type="ARBA" id="ARBA00022676"/>
    </source>
</evidence>
<evidence type="ECO:0000313" key="5">
    <source>
        <dbReference type="Proteomes" id="UP000185207"/>
    </source>
</evidence>
<protein>
    <submittedName>
        <fullName evidence="4">Glycosyl transferase family 2</fullName>
    </submittedName>
</protein>
<evidence type="ECO:0000313" key="4">
    <source>
        <dbReference type="EMBL" id="SIO47824.1"/>
    </source>
</evidence>
<reference evidence="5" key="1">
    <citation type="submission" date="2016-11" db="EMBL/GenBank/DDBJ databases">
        <authorList>
            <person name="Varghese N."/>
            <person name="Submissions S."/>
        </authorList>
    </citation>
    <scope>NUCLEOTIDE SEQUENCE [LARGE SCALE GENOMIC DNA]</scope>
    <source>
        <strain evidence="5">DSM 27623</strain>
    </source>
</reference>
<organism evidence="4 5">
    <name type="scientific">Epilithonimonas zeae</name>
    <dbReference type="NCBI Taxonomy" id="1416779"/>
    <lineage>
        <taxon>Bacteria</taxon>
        <taxon>Pseudomonadati</taxon>
        <taxon>Bacteroidota</taxon>
        <taxon>Flavobacteriia</taxon>
        <taxon>Flavobacteriales</taxon>
        <taxon>Weeksellaceae</taxon>
        <taxon>Chryseobacterium group</taxon>
        <taxon>Epilithonimonas</taxon>
    </lineage>
</organism>
<dbReference type="RefSeq" id="WP_074236958.1">
    <property type="nucleotide sequence ID" value="NZ_FSRK01000003.1"/>
</dbReference>
<dbReference type="PANTHER" id="PTHR22916:SF51">
    <property type="entry name" value="GLYCOSYLTRANSFERASE EPSH-RELATED"/>
    <property type="match status" value="1"/>
</dbReference>
<evidence type="ECO:0000256" key="2">
    <source>
        <dbReference type="ARBA" id="ARBA00022679"/>
    </source>
</evidence>
<name>A0A1N6JTV8_9FLAO</name>